<dbReference type="EMBL" id="UOFR01000061">
    <property type="protein sequence ID" value="VAW98582.1"/>
    <property type="molecule type" value="Genomic_DNA"/>
</dbReference>
<accession>A0A3B1AF35</accession>
<name>A0A3B1AF35_9ZZZZ</name>
<dbReference type="AlphaFoldDB" id="A0A3B1AF35"/>
<gene>
    <name evidence="1" type="ORF">MNBD_GAMMA21-385</name>
</gene>
<evidence type="ECO:0000313" key="1">
    <source>
        <dbReference type="EMBL" id="VAW98582.1"/>
    </source>
</evidence>
<reference evidence="1" key="1">
    <citation type="submission" date="2018-06" db="EMBL/GenBank/DDBJ databases">
        <authorList>
            <person name="Zhirakovskaya E."/>
        </authorList>
    </citation>
    <scope>NUCLEOTIDE SEQUENCE</scope>
</reference>
<protein>
    <submittedName>
        <fullName evidence="1">Uncharacterized protein</fullName>
    </submittedName>
</protein>
<sequence length="40" mass="4652">MKEDLALNHNATVMQPLDRHGKVIRPRQQHYRLTSLILAS</sequence>
<organism evidence="1">
    <name type="scientific">hydrothermal vent metagenome</name>
    <dbReference type="NCBI Taxonomy" id="652676"/>
    <lineage>
        <taxon>unclassified sequences</taxon>
        <taxon>metagenomes</taxon>
        <taxon>ecological metagenomes</taxon>
    </lineage>
</organism>
<proteinExistence type="predicted"/>